<evidence type="ECO:0000313" key="2">
    <source>
        <dbReference type="EMBL" id="OAI00598.1"/>
    </source>
</evidence>
<keyword evidence="1" id="KW-0732">Signal</keyword>
<reference evidence="2 5" key="2">
    <citation type="submission" date="2016-03" db="EMBL/GenBank/DDBJ databases">
        <authorList>
            <person name="Ploux O."/>
        </authorList>
    </citation>
    <scope>NUCLEOTIDE SEQUENCE [LARGE SCALE GENOMIC DNA]</scope>
    <source>
        <strain evidence="3 5">R-45363</strain>
        <strain evidence="2">R-45371</strain>
    </source>
</reference>
<accession>A0A177M4E8</accession>
<dbReference type="NCBIfam" id="TIGR02780">
    <property type="entry name" value="TrbJ_Ti"/>
    <property type="match status" value="1"/>
</dbReference>
<dbReference type="InterPro" id="IPR014147">
    <property type="entry name" value="T4SS_TrbJ"/>
</dbReference>
<reference evidence="4" key="1">
    <citation type="submission" date="2016-03" db="EMBL/GenBank/DDBJ databases">
        <authorList>
            <person name="Heylen K."/>
            <person name="De Vos P."/>
            <person name="Vekeman B."/>
        </authorList>
    </citation>
    <scope>NUCLEOTIDE SEQUENCE [LARGE SCALE GENOMIC DNA]</scope>
    <source>
        <strain evidence="4">R-45371</strain>
    </source>
</reference>
<feature type="chain" id="PRO_5013479465" evidence="1">
    <location>
        <begin position="31"/>
        <end position="267"/>
    </location>
</feature>
<dbReference type="OrthoDB" id="7469703at2"/>
<protein>
    <submittedName>
        <fullName evidence="2">Conjugal transfer protein TrbJ</fullName>
    </submittedName>
</protein>
<dbReference type="EMBL" id="LUUH01000076">
    <property type="protein sequence ID" value="OAI00598.1"/>
    <property type="molecule type" value="Genomic_DNA"/>
</dbReference>
<evidence type="ECO:0000313" key="5">
    <source>
        <dbReference type="Proteomes" id="UP000078090"/>
    </source>
</evidence>
<feature type="signal peptide" evidence="1">
    <location>
        <begin position="1"/>
        <end position="30"/>
    </location>
</feature>
<dbReference type="RefSeq" id="WP_020485795.1">
    <property type="nucleotide sequence ID" value="NZ_LUUG01000055.1"/>
</dbReference>
<evidence type="ECO:0000313" key="3">
    <source>
        <dbReference type="EMBL" id="OAI06746.1"/>
    </source>
</evidence>
<sequence length="267" mass="29059">MKNNSILAAKKILVGVLTATVMFSPSISVAGVPVIDGTNLTQNIMTAVEEIAQTIKQVQEYGTQLEQYSTQIQQYENMLQNTASPAVNIWDRATATMGRLRGTIDTVTRYKDRFGNIDNYLAKFKDINTYRGSRCFNGDACTNADLADLRDSVHLGSEAQQSANKAAIEGLDSQQTALEADAATLEDIQAAAQGADGQVKAIGYTNQIASQQANQLLQIRGLLIAQQNAEITRNQALANKEAQQQAASDKAHEVPYAYRDNDGWAIR</sequence>
<dbReference type="Proteomes" id="UP000078090">
    <property type="component" value="Unassembled WGS sequence"/>
</dbReference>
<proteinExistence type="predicted"/>
<evidence type="ECO:0000256" key="1">
    <source>
        <dbReference type="SAM" id="SignalP"/>
    </source>
</evidence>
<dbReference type="SUPFAM" id="SSF101082">
    <property type="entry name" value="Typo IV secretion system protein TraC"/>
    <property type="match status" value="1"/>
</dbReference>
<dbReference type="EMBL" id="LUUG01000055">
    <property type="protein sequence ID" value="OAI06746.1"/>
    <property type="molecule type" value="Genomic_DNA"/>
</dbReference>
<dbReference type="Proteomes" id="UP000077763">
    <property type="component" value="Unassembled WGS sequence"/>
</dbReference>
<dbReference type="AlphaFoldDB" id="A0A177M4E8"/>
<dbReference type="NCBIfam" id="NF010452">
    <property type="entry name" value="PRK13879.1"/>
    <property type="match status" value="1"/>
</dbReference>
<name>A0A177M4E8_METMH</name>
<organism evidence="2 4">
    <name type="scientific">Methylomonas methanica</name>
    <dbReference type="NCBI Taxonomy" id="421"/>
    <lineage>
        <taxon>Bacteria</taxon>
        <taxon>Pseudomonadati</taxon>
        <taxon>Pseudomonadota</taxon>
        <taxon>Gammaproteobacteria</taxon>
        <taxon>Methylococcales</taxon>
        <taxon>Methylococcaceae</taxon>
        <taxon>Methylomonas</taxon>
    </lineage>
</organism>
<comment type="caution">
    <text evidence="2">The sequence shown here is derived from an EMBL/GenBank/DDBJ whole genome shotgun (WGS) entry which is preliminary data.</text>
</comment>
<gene>
    <name evidence="3" type="ORF">A1332_10835</name>
    <name evidence="2" type="ORF">A1353_19350</name>
</gene>
<evidence type="ECO:0000313" key="4">
    <source>
        <dbReference type="Proteomes" id="UP000077763"/>
    </source>
</evidence>